<protein>
    <submittedName>
        <fullName evidence="4">Protein trafficking Pga2</fullName>
    </submittedName>
</protein>
<keyword evidence="1" id="KW-0175">Coiled coil</keyword>
<feature type="non-terminal residue" evidence="4">
    <location>
        <position position="160"/>
    </location>
</feature>
<dbReference type="GeneID" id="70183094"/>
<sequence>MDELIGLFEHLFDTCSKLGSLLYERTTVNVAGSFKDMTPQQYIRLVMIVGAYMLFRKYVIVHGAKYQQRQMEKREAEEKAEKEKRNAEMSPNDLRGAAGIPEDTDSEDEGAAASGSVLQFGKKARRRQRNAIKKLLDAEEERLRQLQEDEEDKDIQEFLV</sequence>
<feature type="compositionally biased region" description="Basic and acidic residues" evidence="2">
    <location>
        <begin position="70"/>
        <end position="87"/>
    </location>
</feature>
<dbReference type="PANTHER" id="PTHR28199:SF1">
    <property type="entry name" value="PROCESSING OF GAS1 AND ALP PROTEIN 2"/>
    <property type="match status" value="1"/>
</dbReference>
<dbReference type="EMBL" id="JAGTJQ010000004">
    <property type="protein sequence ID" value="KAH7032940.1"/>
    <property type="molecule type" value="Genomic_DNA"/>
</dbReference>
<evidence type="ECO:0000313" key="4">
    <source>
        <dbReference type="EMBL" id="KAH7032940.1"/>
    </source>
</evidence>
<dbReference type="PANTHER" id="PTHR28199">
    <property type="entry name" value="PROCESSING OF GAS1 AND ALP PROTEIN 2"/>
    <property type="match status" value="1"/>
</dbReference>
<keyword evidence="5" id="KW-1185">Reference proteome</keyword>
<reference evidence="4" key="1">
    <citation type="journal article" date="2021" name="Nat. Commun.">
        <title>Genetic determinants of endophytism in the Arabidopsis root mycobiome.</title>
        <authorList>
            <person name="Mesny F."/>
            <person name="Miyauchi S."/>
            <person name="Thiergart T."/>
            <person name="Pickel B."/>
            <person name="Atanasova L."/>
            <person name="Karlsson M."/>
            <person name="Huettel B."/>
            <person name="Barry K.W."/>
            <person name="Haridas S."/>
            <person name="Chen C."/>
            <person name="Bauer D."/>
            <person name="Andreopoulos W."/>
            <person name="Pangilinan J."/>
            <person name="LaButti K."/>
            <person name="Riley R."/>
            <person name="Lipzen A."/>
            <person name="Clum A."/>
            <person name="Drula E."/>
            <person name="Henrissat B."/>
            <person name="Kohler A."/>
            <person name="Grigoriev I.V."/>
            <person name="Martin F.M."/>
            <person name="Hacquard S."/>
        </authorList>
    </citation>
    <scope>NUCLEOTIDE SEQUENCE</scope>
    <source>
        <strain evidence="4">MPI-CAGE-CH-0230</strain>
    </source>
</reference>
<evidence type="ECO:0000313" key="5">
    <source>
        <dbReference type="Proteomes" id="UP000756346"/>
    </source>
</evidence>
<dbReference type="Proteomes" id="UP000756346">
    <property type="component" value="Unassembled WGS sequence"/>
</dbReference>
<accession>A0A9P8Y6D2</accession>
<name>A0A9P8Y6D2_9PEZI</name>
<keyword evidence="3" id="KW-0472">Membrane</keyword>
<feature type="coiled-coil region" evidence="1">
    <location>
        <begin position="129"/>
        <end position="156"/>
    </location>
</feature>
<feature type="region of interest" description="Disordered" evidence="2">
    <location>
        <begin position="70"/>
        <end position="125"/>
    </location>
</feature>
<dbReference type="AlphaFoldDB" id="A0A9P8Y6D2"/>
<keyword evidence="3" id="KW-0812">Transmembrane</keyword>
<dbReference type="GO" id="GO:0015031">
    <property type="term" value="P:protein transport"/>
    <property type="evidence" value="ECO:0007669"/>
    <property type="project" value="TreeGrafter"/>
</dbReference>
<organism evidence="4 5">
    <name type="scientific">Microdochium trichocladiopsis</name>
    <dbReference type="NCBI Taxonomy" id="1682393"/>
    <lineage>
        <taxon>Eukaryota</taxon>
        <taxon>Fungi</taxon>
        <taxon>Dikarya</taxon>
        <taxon>Ascomycota</taxon>
        <taxon>Pezizomycotina</taxon>
        <taxon>Sordariomycetes</taxon>
        <taxon>Xylariomycetidae</taxon>
        <taxon>Xylariales</taxon>
        <taxon>Microdochiaceae</taxon>
        <taxon>Microdochium</taxon>
    </lineage>
</organism>
<evidence type="ECO:0000256" key="3">
    <source>
        <dbReference type="SAM" id="Phobius"/>
    </source>
</evidence>
<dbReference type="OrthoDB" id="4227028at2759"/>
<gene>
    <name evidence="4" type="ORF">B0I36DRAFT_320395</name>
</gene>
<feature type="transmembrane region" description="Helical" evidence="3">
    <location>
        <begin position="42"/>
        <end position="61"/>
    </location>
</feature>
<proteinExistence type="predicted"/>
<evidence type="ECO:0000256" key="2">
    <source>
        <dbReference type="SAM" id="MobiDB-lite"/>
    </source>
</evidence>
<keyword evidence="3" id="KW-1133">Transmembrane helix</keyword>
<dbReference type="PIRSF" id="PIRSF022909">
    <property type="entry name" value="UCP022909"/>
    <property type="match status" value="1"/>
</dbReference>
<dbReference type="InterPro" id="IPR011431">
    <property type="entry name" value="Trafficking_Pga2"/>
</dbReference>
<evidence type="ECO:0000256" key="1">
    <source>
        <dbReference type="SAM" id="Coils"/>
    </source>
</evidence>
<dbReference type="Pfam" id="PF07543">
    <property type="entry name" value="PGA2"/>
    <property type="match status" value="1"/>
</dbReference>
<comment type="caution">
    <text evidence="4">The sequence shown here is derived from an EMBL/GenBank/DDBJ whole genome shotgun (WGS) entry which is preliminary data.</text>
</comment>
<dbReference type="RefSeq" id="XP_046013772.1">
    <property type="nucleotide sequence ID" value="XM_046153548.1"/>
</dbReference>